<evidence type="ECO:0000256" key="12">
    <source>
        <dbReference type="SAM" id="MobiDB-lite"/>
    </source>
</evidence>
<organism evidence="15 16">
    <name type="scientific">Ostreobium quekettii</name>
    <dbReference type="NCBI Taxonomy" id="121088"/>
    <lineage>
        <taxon>Eukaryota</taxon>
        <taxon>Viridiplantae</taxon>
        <taxon>Chlorophyta</taxon>
        <taxon>core chlorophytes</taxon>
        <taxon>Ulvophyceae</taxon>
        <taxon>TCBD clade</taxon>
        <taxon>Bryopsidales</taxon>
        <taxon>Ostreobineae</taxon>
        <taxon>Ostreobiaceae</taxon>
        <taxon>Ostreobium</taxon>
    </lineage>
</organism>
<dbReference type="PANTHER" id="PTHR31727">
    <property type="entry name" value="OLEOYL-ACYL CARRIER PROTEIN THIOESTERASE 1, CHLOROPLASTIC"/>
    <property type="match status" value="1"/>
</dbReference>
<dbReference type="InterPro" id="IPR002864">
    <property type="entry name" value="Acyl-ACP_thioesterase_NHD"/>
</dbReference>
<name>A0A8S1J9M5_9CHLO</name>
<feature type="domain" description="Acyl-ACP thioesterase-like C-terminal" evidence="14">
    <location>
        <begin position="248"/>
        <end position="337"/>
    </location>
</feature>
<dbReference type="InterPro" id="IPR029069">
    <property type="entry name" value="HotDog_dom_sf"/>
</dbReference>
<keyword evidence="16" id="KW-1185">Reference proteome</keyword>
<keyword evidence="8" id="KW-0809">Transit peptide</keyword>
<proteinExistence type="inferred from homology"/>
<protein>
    <recommendedName>
        <fullName evidence="11">Acyl-[acyl-carrier-protein] hydrolase</fullName>
        <ecNumber evidence="11">3.1.2.-</ecNumber>
    </recommendedName>
</protein>
<evidence type="ECO:0000313" key="16">
    <source>
        <dbReference type="Proteomes" id="UP000708148"/>
    </source>
</evidence>
<evidence type="ECO:0000256" key="11">
    <source>
        <dbReference type="RuleBase" id="RU363096"/>
    </source>
</evidence>
<evidence type="ECO:0000256" key="3">
    <source>
        <dbReference type="ARBA" id="ARBA00022516"/>
    </source>
</evidence>
<dbReference type="GO" id="GO:0000036">
    <property type="term" value="F:acyl carrier activity"/>
    <property type="evidence" value="ECO:0007669"/>
    <property type="project" value="TreeGrafter"/>
</dbReference>
<keyword evidence="10 11" id="KW-0275">Fatty acid biosynthesis</keyword>
<dbReference type="PANTHER" id="PTHR31727:SF6">
    <property type="entry name" value="OLEOYL-ACYL CARRIER PROTEIN THIOESTERASE 1, CHLOROPLASTIC"/>
    <property type="match status" value="1"/>
</dbReference>
<reference evidence="15" key="1">
    <citation type="submission" date="2020-12" db="EMBL/GenBank/DDBJ databases">
        <authorList>
            <person name="Iha C."/>
        </authorList>
    </citation>
    <scope>NUCLEOTIDE SEQUENCE</scope>
</reference>
<dbReference type="EMBL" id="CAJHUC010002524">
    <property type="protein sequence ID" value="CAD7703930.1"/>
    <property type="molecule type" value="Genomic_DNA"/>
</dbReference>
<dbReference type="Pfam" id="PF20791">
    <property type="entry name" value="Acyl-ACP_TE_C"/>
    <property type="match status" value="1"/>
</dbReference>
<evidence type="ECO:0000259" key="13">
    <source>
        <dbReference type="Pfam" id="PF01643"/>
    </source>
</evidence>
<sequence>MRLKPHGLFLARDRDQCRHGGVCAARREGEGGRGEAPESGGGVPAVDGSPQVQFPALPAAQLSGDRRCFVETARIRGYEAGPDRRATIQCIANLLQEVASNHAISVWGKTDEGFAASPVMVEKNLIFVISRLHIKINKYPSWGETARLETWFTLERRFIGRRAWSIQDAATSETLGEATSWWVVINTKTRKMSRMPTEMIEQWWPYTLQDSSMYSMSGAADVKKKIQDPETMAQVRSGVIHVAGHSYMDMNGHINNVAYLEWALDALPQEVFQNYVLKETEVDFLGECSVGDRVETVLYRADIQENGSSKAPVFVHVLRKADGIDKGQEIARLRTSWLRV</sequence>
<gene>
    <name evidence="15" type="ORF">OSTQU699_LOCUS9287</name>
</gene>
<dbReference type="EC" id="3.1.2.-" evidence="11"/>
<feature type="region of interest" description="Disordered" evidence="12">
    <location>
        <begin position="26"/>
        <end position="50"/>
    </location>
</feature>
<dbReference type="InterPro" id="IPR045023">
    <property type="entry name" value="FATA/B"/>
</dbReference>
<keyword evidence="5 11" id="KW-0934">Plastid</keyword>
<dbReference type="InterPro" id="IPR049427">
    <property type="entry name" value="Acyl-ACP_TE_C"/>
</dbReference>
<dbReference type="GO" id="GO:0009507">
    <property type="term" value="C:chloroplast"/>
    <property type="evidence" value="ECO:0007669"/>
    <property type="project" value="UniProtKB-SubCell"/>
</dbReference>
<dbReference type="Pfam" id="PF01643">
    <property type="entry name" value="Acyl-ACP_TE"/>
    <property type="match status" value="1"/>
</dbReference>
<dbReference type="Proteomes" id="UP000708148">
    <property type="component" value="Unassembled WGS sequence"/>
</dbReference>
<evidence type="ECO:0000256" key="5">
    <source>
        <dbReference type="ARBA" id="ARBA00022640"/>
    </source>
</evidence>
<comment type="caution">
    <text evidence="15">The sequence shown here is derived from an EMBL/GenBank/DDBJ whole genome shotgun (WGS) entry which is preliminary data.</text>
</comment>
<evidence type="ECO:0000256" key="10">
    <source>
        <dbReference type="ARBA" id="ARBA00023160"/>
    </source>
</evidence>
<feature type="domain" description="Acyl-ACP thioesterase N-terminal hotdog" evidence="13">
    <location>
        <begin position="69"/>
        <end position="202"/>
    </location>
</feature>
<keyword evidence="6 11" id="KW-0378">Hydrolase</keyword>
<evidence type="ECO:0000256" key="7">
    <source>
        <dbReference type="ARBA" id="ARBA00022832"/>
    </source>
</evidence>
<evidence type="ECO:0000256" key="6">
    <source>
        <dbReference type="ARBA" id="ARBA00022801"/>
    </source>
</evidence>
<dbReference type="Gene3D" id="3.10.129.10">
    <property type="entry name" value="Hotdog Thioesterase"/>
    <property type="match status" value="1"/>
</dbReference>
<evidence type="ECO:0000256" key="9">
    <source>
        <dbReference type="ARBA" id="ARBA00023098"/>
    </source>
</evidence>
<keyword evidence="9 11" id="KW-0443">Lipid metabolism</keyword>
<comment type="similarity">
    <text evidence="2 11">Belongs to the acyl-ACP thioesterase family.</text>
</comment>
<comment type="subcellular location">
    <subcellularLocation>
        <location evidence="1 11">Plastid</location>
        <location evidence="1 11">Chloroplast</location>
    </subcellularLocation>
</comment>
<keyword evidence="3 11" id="KW-0444">Lipid biosynthesis</keyword>
<evidence type="ECO:0000313" key="15">
    <source>
        <dbReference type="EMBL" id="CAD7703930.1"/>
    </source>
</evidence>
<comment type="function">
    <text evidence="11">Plays an essential role in chain termination during de novo fatty acid synthesis.</text>
</comment>
<keyword evidence="7 11" id="KW-0276">Fatty acid metabolism</keyword>
<dbReference type="OrthoDB" id="618395at2759"/>
<keyword evidence="4 11" id="KW-0150">Chloroplast</keyword>
<evidence type="ECO:0000259" key="14">
    <source>
        <dbReference type="Pfam" id="PF20791"/>
    </source>
</evidence>
<evidence type="ECO:0000256" key="8">
    <source>
        <dbReference type="ARBA" id="ARBA00022946"/>
    </source>
</evidence>
<dbReference type="AlphaFoldDB" id="A0A8S1J9M5"/>
<dbReference type="GO" id="GO:0016297">
    <property type="term" value="F:fatty acyl-[ACP] hydrolase activity"/>
    <property type="evidence" value="ECO:0007669"/>
    <property type="project" value="InterPro"/>
</dbReference>
<dbReference type="SUPFAM" id="SSF54637">
    <property type="entry name" value="Thioesterase/thiol ester dehydrase-isomerase"/>
    <property type="match status" value="2"/>
</dbReference>
<evidence type="ECO:0000256" key="2">
    <source>
        <dbReference type="ARBA" id="ARBA00006500"/>
    </source>
</evidence>
<feature type="compositionally biased region" description="Basic and acidic residues" evidence="12">
    <location>
        <begin position="26"/>
        <end position="36"/>
    </location>
</feature>
<accession>A0A8S1J9M5</accession>
<evidence type="ECO:0000256" key="4">
    <source>
        <dbReference type="ARBA" id="ARBA00022528"/>
    </source>
</evidence>
<evidence type="ECO:0000256" key="1">
    <source>
        <dbReference type="ARBA" id="ARBA00004229"/>
    </source>
</evidence>